<dbReference type="OrthoDB" id="9977011at2759"/>
<dbReference type="WBParaSite" id="ASIM_0000016301-mRNA-1">
    <property type="protein sequence ID" value="ASIM_0000016301-mRNA-1"/>
    <property type="gene ID" value="ASIM_0000016301"/>
</dbReference>
<dbReference type="PANTHER" id="PTHR13400">
    <property type="entry name" value="CHEMOKINE C-C MOTIF RECEPTOR 1"/>
    <property type="match status" value="1"/>
</dbReference>
<feature type="coiled-coil region" evidence="1">
    <location>
        <begin position="159"/>
        <end position="220"/>
    </location>
</feature>
<dbReference type="Proteomes" id="UP000267096">
    <property type="component" value="Unassembled WGS sequence"/>
</dbReference>
<proteinExistence type="predicted"/>
<dbReference type="Pfam" id="PF13270">
    <property type="entry name" value="CCDC28"/>
    <property type="match status" value="1"/>
</dbReference>
<evidence type="ECO:0000313" key="3">
    <source>
        <dbReference type="Proteomes" id="UP000267096"/>
    </source>
</evidence>
<accession>A0A0M3IY49</accession>
<reference evidence="2 3" key="2">
    <citation type="submission" date="2018-11" db="EMBL/GenBank/DDBJ databases">
        <authorList>
            <consortium name="Pathogen Informatics"/>
        </authorList>
    </citation>
    <scope>NUCLEOTIDE SEQUENCE [LARGE SCALE GENOMIC DNA]</scope>
</reference>
<dbReference type="InterPro" id="IPR025271">
    <property type="entry name" value="CCDC28"/>
</dbReference>
<organism evidence="4">
    <name type="scientific">Anisakis simplex</name>
    <name type="common">Herring worm</name>
    <dbReference type="NCBI Taxonomy" id="6269"/>
    <lineage>
        <taxon>Eukaryota</taxon>
        <taxon>Metazoa</taxon>
        <taxon>Ecdysozoa</taxon>
        <taxon>Nematoda</taxon>
        <taxon>Chromadorea</taxon>
        <taxon>Rhabditida</taxon>
        <taxon>Spirurina</taxon>
        <taxon>Ascaridomorpha</taxon>
        <taxon>Ascaridoidea</taxon>
        <taxon>Anisakidae</taxon>
        <taxon>Anisakis</taxon>
        <taxon>Anisakis simplex complex</taxon>
    </lineage>
</organism>
<keyword evidence="1" id="KW-0175">Coiled coil</keyword>
<evidence type="ECO:0000313" key="4">
    <source>
        <dbReference type="WBParaSite" id="ASIM_0000016301-mRNA-1"/>
    </source>
</evidence>
<evidence type="ECO:0000256" key="1">
    <source>
        <dbReference type="SAM" id="Coils"/>
    </source>
</evidence>
<name>A0A0M3IY49_ANISI</name>
<reference evidence="4" key="1">
    <citation type="submission" date="2017-02" db="UniProtKB">
        <authorList>
            <consortium name="WormBaseParasite"/>
        </authorList>
    </citation>
    <scope>IDENTIFICATION</scope>
</reference>
<sequence length="221" mass="25051">MHRLSRLSATFSSRFQDLQLAFITLNFSKKNELEIVSLASGETDGFQRPNALSIVRSDTSEERQAVPKADEEWFEFHSVTPTSDAHSPIAIIVDHNQHIPSSSNLIKDEFNQHSAISSSSKNVAESCNNVTTNDPVADIEIMEKSLISLLDDFRSGRMNALSEERLNQMRNARKDMEELTAFHVKLHRQQLSNQPTSTDAESLDEQYDALFRRLDELHSSM</sequence>
<protein>
    <submittedName>
        <fullName evidence="2 4">Uncharacterized protein</fullName>
    </submittedName>
</protein>
<keyword evidence="3" id="KW-1185">Reference proteome</keyword>
<dbReference type="AlphaFoldDB" id="A0A0M3IY49"/>
<dbReference type="EMBL" id="UYRR01000018">
    <property type="protein sequence ID" value="VDK17344.1"/>
    <property type="molecule type" value="Genomic_DNA"/>
</dbReference>
<gene>
    <name evidence="2" type="ORF">ASIM_LOCUS78</name>
</gene>
<evidence type="ECO:0000313" key="2">
    <source>
        <dbReference type="EMBL" id="VDK17344.1"/>
    </source>
</evidence>
<dbReference type="PANTHER" id="PTHR13400:SF4">
    <property type="entry name" value="COILED-COIL DOMAIN-CONTAINING PROTEIN 28A-LIKE PROTEIN"/>
    <property type="match status" value="1"/>
</dbReference>